<evidence type="ECO:0000256" key="8">
    <source>
        <dbReference type="ARBA" id="ARBA00023288"/>
    </source>
</evidence>
<evidence type="ECO:0000259" key="11">
    <source>
        <dbReference type="PROSITE" id="PS51485"/>
    </source>
</evidence>
<organism evidence="12 13">
    <name type="scientific">Phtheirospermum japonicum</name>
    <dbReference type="NCBI Taxonomy" id="374723"/>
    <lineage>
        <taxon>Eukaryota</taxon>
        <taxon>Viridiplantae</taxon>
        <taxon>Streptophyta</taxon>
        <taxon>Embryophyta</taxon>
        <taxon>Tracheophyta</taxon>
        <taxon>Spermatophyta</taxon>
        <taxon>Magnoliopsida</taxon>
        <taxon>eudicotyledons</taxon>
        <taxon>Gunneridae</taxon>
        <taxon>Pentapetalae</taxon>
        <taxon>asterids</taxon>
        <taxon>lamiids</taxon>
        <taxon>Lamiales</taxon>
        <taxon>Orobanchaceae</taxon>
        <taxon>Orobanchaceae incertae sedis</taxon>
        <taxon>Phtheirospermum</taxon>
    </lineage>
</organism>
<keyword evidence="6" id="KW-1015">Disulfide bond</keyword>
<comment type="similarity">
    <text evidence="9">Belongs to the early nodulin-like (ENODL) family.</text>
</comment>
<feature type="chain" id="PRO_5032444601" evidence="10">
    <location>
        <begin position="27"/>
        <end position="176"/>
    </location>
</feature>
<evidence type="ECO:0000256" key="7">
    <source>
        <dbReference type="ARBA" id="ARBA00023180"/>
    </source>
</evidence>
<dbReference type="GO" id="GO:0005886">
    <property type="term" value="C:plasma membrane"/>
    <property type="evidence" value="ECO:0007669"/>
    <property type="project" value="UniProtKB-SubCell"/>
</dbReference>
<evidence type="ECO:0000256" key="6">
    <source>
        <dbReference type="ARBA" id="ARBA00023157"/>
    </source>
</evidence>
<gene>
    <name evidence="12" type="ORF">PHJA_002580800</name>
</gene>
<dbReference type="GO" id="GO:0098552">
    <property type="term" value="C:side of membrane"/>
    <property type="evidence" value="ECO:0007669"/>
    <property type="project" value="UniProtKB-KW"/>
</dbReference>
<evidence type="ECO:0000256" key="2">
    <source>
        <dbReference type="ARBA" id="ARBA00022475"/>
    </source>
</evidence>
<accession>A0A830D3A9</accession>
<dbReference type="PANTHER" id="PTHR33021">
    <property type="entry name" value="BLUE COPPER PROTEIN"/>
    <property type="match status" value="1"/>
</dbReference>
<keyword evidence="13" id="KW-1185">Reference proteome</keyword>
<dbReference type="PANTHER" id="PTHR33021:SF197">
    <property type="entry name" value="EARLY NODULIN-LIKE PROTEIN 13"/>
    <property type="match status" value="1"/>
</dbReference>
<keyword evidence="4 10" id="KW-0732">Signal</keyword>
<dbReference type="InterPro" id="IPR041846">
    <property type="entry name" value="ENL_dom"/>
</dbReference>
<feature type="domain" description="Phytocyanin" evidence="11">
    <location>
        <begin position="27"/>
        <end position="127"/>
    </location>
</feature>
<name>A0A830D3A9_9LAMI</name>
<evidence type="ECO:0000256" key="3">
    <source>
        <dbReference type="ARBA" id="ARBA00022622"/>
    </source>
</evidence>
<evidence type="ECO:0000256" key="4">
    <source>
        <dbReference type="ARBA" id="ARBA00022729"/>
    </source>
</evidence>
<dbReference type="InterPro" id="IPR003245">
    <property type="entry name" value="Phytocyanin_dom"/>
</dbReference>
<evidence type="ECO:0000256" key="5">
    <source>
        <dbReference type="ARBA" id="ARBA00023136"/>
    </source>
</evidence>
<sequence length="176" mass="18517">MAVFSTAQISSLLLLTIFLLAGFSEARDHVIKAWQIPSSESDSLNHWAEKSRFLIGDSLVFKYDGSKDSVLEVTRRDYVTCNTSAPIGNYTGGDTTVRLGRSGPYYFISGAEGHCQKGQKLIAVVISERHRRVISPAPSPAAGIEGPAVAPAPASGAGSLSGGLLVLGLAALLVVM</sequence>
<dbReference type="AlphaFoldDB" id="A0A830D3A9"/>
<dbReference type="PROSITE" id="PS51485">
    <property type="entry name" value="PHYTOCYANIN"/>
    <property type="match status" value="1"/>
</dbReference>
<dbReference type="Proteomes" id="UP000653305">
    <property type="component" value="Unassembled WGS sequence"/>
</dbReference>
<keyword evidence="5" id="KW-0472">Membrane</keyword>
<proteinExistence type="inferred from homology"/>
<dbReference type="Pfam" id="PF02298">
    <property type="entry name" value="Cu_bind_like"/>
    <property type="match status" value="1"/>
</dbReference>
<dbReference type="FunFam" id="2.60.40.420:FF:000010">
    <property type="entry name" value="Early nodulin-like protein 1"/>
    <property type="match status" value="1"/>
</dbReference>
<keyword evidence="3" id="KW-0336">GPI-anchor</keyword>
<dbReference type="OrthoDB" id="1937044at2759"/>
<reference evidence="12" key="1">
    <citation type="submission" date="2020-07" db="EMBL/GenBank/DDBJ databases">
        <title>Ethylene signaling mediates host invasion by parasitic plants.</title>
        <authorList>
            <person name="Yoshida S."/>
        </authorList>
    </citation>
    <scope>NUCLEOTIDE SEQUENCE</scope>
    <source>
        <strain evidence="12">Okayama</strain>
    </source>
</reference>
<comment type="caution">
    <text evidence="12">The sequence shown here is derived from an EMBL/GenBank/DDBJ whole genome shotgun (WGS) entry which is preliminary data.</text>
</comment>
<keyword evidence="2" id="KW-1003">Cell membrane</keyword>
<evidence type="ECO:0000256" key="9">
    <source>
        <dbReference type="ARBA" id="ARBA00035011"/>
    </source>
</evidence>
<comment type="subcellular location">
    <subcellularLocation>
        <location evidence="1">Cell membrane</location>
        <topology evidence="1">Lipid-anchor</topology>
        <topology evidence="1">GPI-anchor</topology>
    </subcellularLocation>
</comment>
<evidence type="ECO:0000313" key="13">
    <source>
        <dbReference type="Proteomes" id="UP000653305"/>
    </source>
</evidence>
<protein>
    <submittedName>
        <fullName evidence="12">Early nodulin-like protein 1</fullName>
    </submittedName>
</protein>
<keyword evidence="7" id="KW-0325">Glycoprotein</keyword>
<evidence type="ECO:0000313" key="12">
    <source>
        <dbReference type="EMBL" id="GFQ04369.1"/>
    </source>
</evidence>
<dbReference type="GO" id="GO:0009055">
    <property type="term" value="F:electron transfer activity"/>
    <property type="evidence" value="ECO:0007669"/>
    <property type="project" value="InterPro"/>
</dbReference>
<evidence type="ECO:0000256" key="1">
    <source>
        <dbReference type="ARBA" id="ARBA00004609"/>
    </source>
</evidence>
<dbReference type="SUPFAM" id="SSF49503">
    <property type="entry name" value="Cupredoxins"/>
    <property type="match status" value="1"/>
</dbReference>
<dbReference type="InterPro" id="IPR039391">
    <property type="entry name" value="Phytocyanin-like"/>
</dbReference>
<feature type="signal peptide" evidence="10">
    <location>
        <begin position="1"/>
        <end position="26"/>
    </location>
</feature>
<keyword evidence="8" id="KW-0449">Lipoprotein</keyword>
<evidence type="ECO:0000256" key="10">
    <source>
        <dbReference type="SAM" id="SignalP"/>
    </source>
</evidence>
<dbReference type="Gene3D" id="2.60.40.420">
    <property type="entry name" value="Cupredoxins - blue copper proteins"/>
    <property type="match status" value="1"/>
</dbReference>
<dbReference type="InterPro" id="IPR008972">
    <property type="entry name" value="Cupredoxin"/>
</dbReference>
<dbReference type="CDD" id="cd11019">
    <property type="entry name" value="OsENODL1_like"/>
    <property type="match status" value="1"/>
</dbReference>
<dbReference type="EMBL" id="BMAC01000936">
    <property type="protein sequence ID" value="GFQ04369.1"/>
    <property type="molecule type" value="Genomic_DNA"/>
</dbReference>